<accession>A0A4Q6XTH5</accession>
<dbReference type="InterPro" id="IPR037051">
    <property type="entry name" value="4-carb_acid_sugar_kinase_N_sf"/>
</dbReference>
<evidence type="ECO:0000259" key="1">
    <source>
        <dbReference type="Pfam" id="PF07005"/>
    </source>
</evidence>
<name>A0A4Q6XTH5_9SPHI</name>
<gene>
    <name evidence="2" type="ORF">EWE74_12110</name>
</gene>
<dbReference type="Proteomes" id="UP000292855">
    <property type="component" value="Unassembled WGS sequence"/>
</dbReference>
<keyword evidence="2" id="KW-0418">Kinase</keyword>
<comment type="caution">
    <text evidence="2">The sequence shown here is derived from an EMBL/GenBank/DDBJ whole genome shotgun (WGS) entry which is preliminary data.</text>
</comment>
<dbReference type="AlphaFoldDB" id="A0A4Q6XTH5"/>
<dbReference type="InterPro" id="IPR042213">
    <property type="entry name" value="NBD_C_sf"/>
</dbReference>
<sequence>MTILVIADDLTGAAEIGGIALRNGLSVEIVHTLAMPPRKDVQILNTNTRSLQADEVIPHLKTLFKAEFSDRWDWIYLKFDSALRGHIATEISFYRAVFQKDHVVFCPVNPALGRIIAAGLYWVEGKPIGETDFSRDPEFPVRKSGVLEAIGAETWVLAEEVPTAHNKDIPYTVAAVRDSDDLNRWAASSISFGMYAGAAAFFEALLHHRMPSFSTTVGDESLPKPPLLYVCGSNHAHSIRRVKSLHADNVIYWRDIGQEEELARNICQKINKSGKVVFAVEPSQCMEARIIRTSMAQVVALVQDNAAVQELLIEGGATARTVLEALHIDTLWPIGVYGQGVIRNHVPETTWTVTLKPGSYPWTEKLWVF</sequence>
<protein>
    <submittedName>
        <fullName evidence="2">Four-carbon acid sugar kinase family protein</fullName>
    </submittedName>
</protein>
<evidence type="ECO:0000313" key="3">
    <source>
        <dbReference type="Proteomes" id="UP000292855"/>
    </source>
</evidence>
<organism evidence="2 3">
    <name type="scientific">Sphingobacterium corticibacterium</name>
    <dbReference type="NCBI Taxonomy" id="2484746"/>
    <lineage>
        <taxon>Bacteria</taxon>
        <taxon>Pseudomonadati</taxon>
        <taxon>Bacteroidota</taxon>
        <taxon>Sphingobacteriia</taxon>
        <taxon>Sphingobacteriales</taxon>
        <taxon>Sphingobacteriaceae</taxon>
        <taxon>Sphingobacterium</taxon>
    </lineage>
</organism>
<reference evidence="2 3" key="1">
    <citation type="submission" date="2019-02" db="EMBL/GenBank/DDBJ databases">
        <authorList>
            <person name="Li Y."/>
        </authorList>
    </citation>
    <scope>NUCLEOTIDE SEQUENCE [LARGE SCALE GENOMIC DNA]</scope>
    <source>
        <strain evidence="2 3">30C10-4-7</strain>
    </source>
</reference>
<dbReference type="EMBL" id="SGIT01000002">
    <property type="protein sequence ID" value="RZF59877.1"/>
    <property type="molecule type" value="Genomic_DNA"/>
</dbReference>
<evidence type="ECO:0000313" key="2">
    <source>
        <dbReference type="EMBL" id="RZF59877.1"/>
    </source>
</evidence>
<dbReference type="Gene3D" id="3.40.50.10840">
    <property type="entry name" value="Putative sugar-binding, N-terminal domain"/>
    <property type="match status" value="1"/>
</dbReference>
<dbReference type="InterPro" id="IPR010737">
    <property type="entry name" value="4-carb_acid_sugar_kinase_N"/>
</dbReference>
<dbReference type="OrthoDB" id="9778478at2"/>
<feature type="domain" description="Four-carbon acid sugar kinase N-terminal" evidence="1">
    <location>
        <begin position="3"/>
        <end position="164"/>
    </location>
</feature>
<dbReference type="GO" id="GO:0016301">
    <property type="term" value="F:kinase activity"/>
    <property type="evidence" value="ECO:0007669"/>
    <property type="project" value="UniProtKB-KW"/>
</dbReference>
<proteinExistence type="predicted"/>
<keyword evidence="2" id="KW-0808">Transferase</keyword>
<dbReference type="Pfam" id="PF07005">
    <property type="entry name" value="SBD_N"/>
    <property type="match status" value="1"/>
</dbReference>
<dbReference type="Gene3D" id="3.40.980.20">
    <property type="entry name" value="Four-carbon acid sugar kinase, nucleotide binding domain"/>
    <property type="match status" value="1"/>
</dbReference>
<dbReference type="RefSeq" id="WP_130141795.1">
    <property type="nucleotide sequence ID" value="NZ_SGIT01000002.1"/>
</dbReference>
<dbReference type="SUPFAM" id="SSF142764">
    <property type="entry name" value="YgbK-like"/>
    <property type="match status" value="1"/>
</dbReference>
<keyword evidence="3" id="KW-1185">Reference proteome</keyword>